<comment type="function">
    <text evidence="2">Catalyzes the formation of methylglyoxal from dihydroxyacetone phosphate.</text>
</comment>
<dbReference type="RefSeq" id="WP_109236744.1">
    <property type="nucleotide sequence ID" value="NZ_BMXZ01000005.1"/>
</dbReference>
<feature type="binding site" evidence="2">
    <location>
        <position position="91"/>
    </location>
    <ligand>
        <name>substrate</name>
    </ligand>
</feature>
<feature type="binding site" evidence="2">
    <location>
        <position position="15"/>
    </location>
    <ligand>
        <name>substrate</name>
    </ligand>
</feature>
<sequence>MKPLSIGLVAHDAKKKLLVDWIGDYLPYFRQHNLYATGTTGSHILEAYPDLSLTRLKSGPLGGDQQLGSMICTDKLDMLIFFTDALTPMPHDVDVKALIRLSTLYNIPIACNTATASLLMQAVLIDNDYDHQLEDQDH</sequence>
<dbReference type="HAMAP" id="MF_00549">
    <property type="entry name" value="Methylglyoxal_synth"/>
    <property type="match status" value="1"/>
</dbReference>
<dbReference type="InterPro" id="IPR036914">
    <property type="entry name" value="MGS-like_dom_sf"/>
</dbReference>
<evidence type="ECO:0000259" key="4">
    <source>
        <dbReference type="PROSITE" id="PS51855"/>
    </source>
</evidence>
<dbReference type="InterPro" id="IPR018148">
    <property type="entry name" value="Methylglyoxal_synth_AS"/>
</dbReference>
<dbReference type="Proteomes" id="UP000244948">
    <property type="component" value="Unassembled WGS sequence"/>
</dbReference>
<dbReference type="PROSITE" id="PS01335">
    <property type="entry name" value="METHYLGLYOXAL_SYNTH"/>
    <property type="match status" value="1"/>
</dbReference>
<evidence type="ECO:0000313" key="6">
    <source>
        <dbReference type="Proteomes" id="UP000244948"/>
    </source>
</evidence>
<name>A0A2U2AI85_9GAMM</name>
<evidence type="ECO:0000256" key="1">
    <source>
        <dbReference type="ARBA" id="ARBA00006287"/>
    </source>
</evidence>
<dbReference type="PANTHER" id="PTHR30492">
    <property type="entry name" value="METHYLGLYOXAL SYNTHASE"/>
    <property type="match status" value="1"/>
</dbReference>
<evidence type="ECO:0000256" key="2">
    <source>
        <dbReference type="HAMAP-Rule" id="MF_00549"/>
    </source>
</evidence>
<dbReference type="AlphaFoldDB" id="A0A2U2AI85"/>
<dbReference type="GO" id="GO:0005829">
    <property type="term" value="C:cytosol"/>
    <property type="evidence" value="ECO:0007669"/>
    <property type="project" value="TreeGrafter"/>
</dbReference>
<comment type="caution">
    <text evidence="5">The sequence shown here is derived from an EMBL/GenBank/DDBJ whole genome shotgun (WGS) entry which is preliminary data.</text>
</comment>
<evidence type="ECO:0000256" key="3">
    <source>
        <dbReference type="PIRSR" id="PIRSR006614-1"/>
    </source>
</evidence>
<dbReference type="NCBIfam" id="NF003559">
    <property type="entry name" value="PRK05234.1"/>
    <property type="match status" value="1"/>
</dbReference>
<organism evidence="5 6">
    <name type="scientific">Ignatzschineria indica</name>
    <dbReference type="NCBI Taxonomy" id="472583"/>
    <lineage>
        <taxon>Bacteria</taxon>
        <taxon>Pseudomonadati</taxon>
        <taxon>Pseudomonadota</taxon>
        <taxon>Gammaproteobacteria</taxon>
        <taxon>Cardiobacteriales</taxon>
        <taxon>Ignatzschineriaceae</taxon>
        <taxon>Ignatzschineria</taxon>
    </lineage>
</organism>
<dbReference type="InterPro" id="IPR004363">
    <property type="entry name" value="Methylgl_synth"/>
</dbReference>
<dbReference type="SMART" id="SM00851">
    <property type="entry name" value="MGS"/>
    <property type="match status" value="1"/>
</dbReference>
<gene>
    <name evidence="2" type="primary">mgsA</name>
    <name evidence="5" type="ORF">DC082_09305</name>
</gene>
<feature type="binding site" evidence="2">
    <location>
        <position position="11"/>
    </location>
    <ligand>
        <name>substrate</name>
    </ligand>
</feature>
<dbReference type="SUPFAM" id="SSF52335">
    <property type="entry name" value="Methylglyoxal synthase-like"/>
    <property type="match status" value="1"/>
</dbReference>
<feature type="binding site" evidence="2">
    <location>
        <begin position="37"/>
        <end position="40"/>
    </location>
    <ligand>
        <name>substrate</name>
    </ligand>
</feature>
<keyword evidence="6" id="KW-1185">Reference proteome</keyword>
<dbReference type="Pfam" id="PF02142">
    <property type="entry name" value="MGS"/>
    <property type="match status" value="1"/>
</dbReference>
<feature type="binding site" evidence="2">
    <location>
        <begin position="58"/>
        <end position="59"/>
    </location>
    <ligand>
        <name>substrate</name>
    </ligand>
</feature>
<proteinExistence type="inferred from homology"/>
<feature type="active site" description="Proton donor/acceptor" evidence="2 3">
    <location>
        <position position="64"/>
    </location>
</feature>
<feature type="domain" description="MGS-like" evidence="4">
    <location>
        <begin position="1"/>
        <end position="138"/>
    </location>
</feature>
<dbReference type="GO" id="GO:0008929">
    <property type="term" value="F:methylglyoxal synthase activity"/>
    <property type="evidence" value="ECO:0007669"/>
    <property type="project" value="UniProtKB-UniRule"/>
</dbReference>
<dbReference type="PANTHER" id="PTHR30492:SF0">
    <property type="entry name" value="METHYLGLYOXAL SYNTHASE"/>
    <property type="match status" value="1"/>
</dbReference>
<dbReference type="InterPro" id="IPR011607">
    <property type="entry name" value="MGS-like_dom"/>
</dbReference>
<comment type="similarity">
    <text evidence="1 2">Belongs to the methylglyoxal synthase family.</text>
</comment>
<protein>
    <recommendedName>
        <fullName evidence="2">Methylglyoxal synthase</fullName>
        <shortName evidence="2">MGS</shortName>
        <ecNumber evidence="2">4.2.3.3</ecNumber>
    </recommendedName>
</protein>
<dbReference type="NCBIfam" id="TIGR00160">
    <property type="entry name" value="MGSA"/>
    <property type="match status" value="1"/>
</dbReference>
<dbReference type="GO" id="GO:0019242">
    <property type="term" value="P:methylglyoxal biosynthetic process"/>
    <property type="evidence" value="ECO:0007669"/>
    <property type="project" value="UniProtKB-UniRule"/>
</dbReference>
<dbReference type="PIRSF" id="PIRSF006614">
    <property type="entry name" value="Methylglyox_syn"/>
    <property type="match status" value="1"/>
</dbReference>
<dbReference type="CDD" id="cd01422">
    <property type="entry name" value="MGS"/>
    <property type="match status" value="1"/>
</dbReference>
<comment type="catalytic activity">
    <reaction evidence="2">
        <text>dihydroxyacetone phosphate = methylglyoxal + phosphate</text>
        <dbReference type="Rhea" id="RHEA:17937"/>
        <dbReference type="ChEBI" id="CHEBI:17158"/>
        <dbReference type="ChEBI" id="CHEBI:43474"/>
        <dbReference type="ChEBI" id="CHEBI:57642"/>
        <dbReference type="EC" id="4.2.3.3"/>
    </reaction>
</comment>
<dbReference type="EC" id="4.2.3.3" evidence="2"/>
<keyword evidence="2" id="KW-0456">Lyase</keyword>
<dbReference type="PROSITE" id="PS51855">
    <property type="entry name" value="MGS"/>
    <property type="match status" value="1"/>
</dbReference>
<accession>A0A2U2AI85</accession>
<dbReference type="EMBL" id="QEWR01000006">
    <property type="protein sequence ID" value="PWD82347.1"/>
    <property type="molecule type" value="Genomic_DNA"/>
</dbReference>
<reference evidence="5 6" key="1">
    <citation type="journal article" date="2018" name="Genome Announc.">
        <title>Ignatzschineria cameli sp. nov., isolated from necrotic foot tissue of dromedaries (Camelus dromedarius) and associated maggots (Wohlfahrtia species) in Dubai.</title>
        <authorList>
            <person name="Tsang C.C."/>
            <person name="Tang J.Y."/>
            <person name="Fong J.Y."/>
            <person name="Kinne J."/>
            <person name="Lee H.H."/>
            <person name="Joseph M."/>
            <person name="Jose S."/>
            <person name="Schuster R.K."/>
            <person name="Tang Y."/>
            <person name="Sivakumar S."/>
            <person name="Chen J.H."/>
            <person name="Teng J.L."/>
            <person name="Lau S.K."/>
            <person name="Wernery U."/>
            <person name="Woo P.C."/>
        </authorList>
    </citation>
    <scope>NUCLEOTIDE SEQUENCE [LARGE SCALE GENOMIC DNA]</scope>
    <source>
        <strain evidence="5 6">KCTC 22643</strain>
    </source>
</reference>
<evidence type="ECO:0000313" key="5">
    <source>
        <dbReference type="EMBL" id="PWD82347.1"/>
    </source>
</evidence>
<dbReference type="Gene3D" id="3.40.50.1380">
    <property type="entry name" value="Methylglyoxal synthase-like domain"/>
    <property type="match status" value="1"/>
</dbReference>